<dbReference type="Pfam" id="PF21812">
    <property type="entry name" value="DUF6881"/>
    <property type="match status" value="1"/>
</dbReference>
<reference evidence="2 3" key="1">
    <citation type="submission" date="2024-10" db="EMBL/GenBank/DDBJ databases">
        <title>The Natural Products Discovery Center: Release of the First 8490 Sequenced Strains for Exploring Actinobacteria Biosynthetic Diversity.</title>
        <authorList>
            <person name="Kalkreuter E."/>
            <person name="Kautsar S.A."/>
            <person name="Yang D."/>
            <person name="Bader C.D."/>
            <person name="Teijaro C.N."/>
            <person name="Fluegel L."/>
            <person name="Davis C.M."/>
            <person name="Simpson J.R."/>
            <person name="Lauterbach L."/>
            <person name="Steele A.D."/>
            <person name="Gui C."/>
            <person name="Meng S."/>
            <person name="Li G."/>
            <person name="Viehrig K."/>
            <person name="Ye F."/>
            <person name="Su P."/>
            <person name="Kiefer A.F."/>
            <person name="Nichols A."/>
            <person name="Cepeda A.J."/>
            <person name="Yan W."/>
            <person name="Fan B."/>
            <person name="Jiang Y."/>
            <person name="Adhikari A."/>
            <person name="Zheng C.-J."/>
            <person name="Schuster L."/>
            <person name="Cowan T.M."/>
            <person name="Smanski M.J."/>
            <person name="Chevrette M.G."/>
            <person name="De Carvalho L.P.S."/>
            <person name="Shen B."/>
        </authorList>
    </citation>
    <scope>NUCLEOTIDE SEQUENCE [LARGE SCALE GENOMIC DNA]</scope>
    <source>
        <strain evidence="2 3">NPDC050545</strain>
    </source>
</reference>
<name>A0ABW7Z2L1_9ACTN</name>
<feature type="domain" description="DUF6881" evidence="1">
    <location>
        <begin position="3"/>
        <end position="90"/>
    </location>
</feature>
<dbReference type="Proteomes" id="UP001612741">
    <property type="component" value="Unassembled WGS sequence"/>
</dbReference>
<evidence type="ECO:0000313" key="3">
    <source>
        <dbReference type="Proteomes" id="UP001612741"/>
    </source>
</evidence>
<evidence type="ECO:0000259" key="1">
    <source>
        <dbReference type="Pfam" id="PF21812"/>
    </source>
</evidence>
<sequence>MAWYLRVSWHHDFPEEPVELYSEVGEDGYEVRKVQVFRDGHLERADRDNETKMTGLGEVPIGSVEEIGSQEEFSPEVIGRSEFERMWSLAGPG</sequence>
<gene>
    <name evidence="2" type="ORF">ACIBG2_33885</name>
</gene>
<accession>A0ABW7Z2L1</accession>
<protein>
    <submittedName>
        <fullName evidence="2">DUF6881 domain-containing protein</fullName>
    </submittedName>
</protein>
<dbReference type="EMBL" id="JBITGY010000009">
    <property type="protein sequence ID" value="MFI6502410.1"/>
    <property type="molecule type" value="Genomic_DNA"/>
</dbReference>
<evidence type="ECO:0000313" key="2">
    <source>
        <dbReference type="EMBL" id="MFI6502410.1"/>
    </source>
</evidence>
<organism evidence="2 3">
    <name type="scientific">Nonomuraea typhae</name>
    <dbReference type="NCBI Taxonomy" id="2603600"/>
    <lineage>
        <taxon>Bacteria</taxon>
        <taxon>Bacillati</taxon>
        <taxon>Actinomycetota</taxon>
        <taxon>Actinomycetes</taxon>
        <taxon>Streptosporangiales</taxon>
        <taxon>Streptosporangiaceae</taxon>
        <taxon>Nonomuraea</taxon>
    </lineage>
</organism>
<dbReference type="InterPro" id="IPR049248">
    <property type="entry name" value="DUF6881"/>
</dbReference>
<comment type="caution">
    <text evidence="2">The sequence shown here is derived from an EMBL/GenBank/DDBJ whole genome shotgun (WGS) entry which is preliminary data.</text>
</comment>
<dbReference type="RefSeq" id="WP_397087649.1">
    <property type="nucleotide sequence ID" value="NZ_JBITGY010000009.1"/>
</dbReference>
<proteinExistence type="predicted"/>
<keyword evidence="3" id="KW-1185">Reference proteome</keyword>